<dbReference type="SUPFAM" id="SSF55136">
    <property type="entry name" value="Probable bacterial effector-binding domain"/>
    <property type="match status" value="1"/>
</dbReference>
<organism evidence="1 2">
    <name type="scientific">Neiella holothuriorum</name>
    <dbReference type="NCBI Taxonomy" id="2870530"/>
    <lineage>
        <taxon>Bacteria</taxon>
        <taxon>Pseudomonadati</taxon>
        <taxon>Pseudomonadota</taxon>
        <taxon>Gammaproteobacteria</taxon>
        <taxon>Alteromonadales</taxon>
        <taxon>Echinimonadaceae</taxon>
        <taxon>Neiella</taxon>
    </lineage>
</organism>
<dbReference type="PANTHER" id="PTHR11220">
    <property type="entry name" value="HEME-BINDING PROTEIN-RELATED"/>
    <property type="match status" value="1"/>
</dbReference>
<dbReference type="InterPro" id="IPR011256">
    <property type="entry name" value="Reg_factor_effector_dom_sf"/>
</dbReference>
<dbReference type="EMBL" id="JAHZSS010000023">
    <property type="protein sequence ID" value="MBW8192471.1"/>
    <property type="molecule type" value="Genomic_DNA"/>
</dbReference>
<evidence type="ECO:0000313" key="1">
    <source>
        <dbReference type="EMBL" id="MBW8192471.1"/>
    </source>
</evidence>
<proteinExistence type="predicted"/>
<sequence length="212" mass="23467">MVWITSHKAKALLTAVLLGFYIGGAMAIEEPNYQLVEKVDEFELRAYSAMVIAETVAQGPIDDASSQGFRAVADFIFGNNTAKSGGSEKISMTAPVTIAPGSEAQTMQSEASLKNEQGMWKIHFVMPSAYSMDTLPEPSNQAVSLAEIPPRNMAVLRFSGLTGERKVAEKTQLLMDWMTSRNLTPKSAPKLARYNPPWTLPFWRRNEVMIEY</sequence>
<comment type="caution">
    <text evidence="1">The sequence shown here is derived from an EMBL/GenBank/DDBJ whole genome shotgun (WGS) entry which is preliminary data.</text>
</comment>
<keyword evidence="2" id="KW-1185">Reference proteome</keyword>
<name>A0ABS7EJF2_9GAMM</name>
<dbReference type="PANTHER" id="PTHR11220:SF58">
    <property type="entry name" value="SOUL HEME-BINDING FAMILY PROTEIN"/>
    <property type="match status" value="1"/>
</dbReference>
<protein>
    <submittedName>
        <fullName evidence="1">Heme-binding protein</fullName>
    </submittedName>
</protein>
<evidence type="ECO:0000313" key="2">
    <source>
        <dbReference type="Proteomes" id="UP001166251"/>
    </source>
</evidence>
<reference evidence="1" key="1">
    <citation type="submission" date="2021-07" db="EMBL/GenBank/DDBJ databases">
        <title>Neiella marina sp. nov., isolated from the intestinal content of sea cucumber Apostichopus japonicus.</title>
        <authorList>
            <person name="Bai X."/>
        </authorList>
    </citation>
    <scope>NUCLEOTIDE SEQUENCE</scope>
    <source>
        <strain evidence="1">126</strain>
    </source>
</reference>
<dbReference type="RefSeq" id="WP_220105093.1">
    <property type="nucleotide sequence ID" value="NZ_JAHZSS010000023.1"/>
</dbReference>
<gene>
    <name evidence="1" type="ORF">K0504_15640</name>
</gene>
<dbReference type="Pfam" id="PF04832">
    <property type="entry name" value="SOUL"/>
    <property type="match status" value="1"/>
</dbReference>
<accession>A0ABS7EJF2</accession>
<dbReference type="InterPro" id="IPR006917">
    <property type="entry name" value="SOUL_heme-bd"/>
</dbReference>
<dbReference type="Gene3D" id="3.20.80.10">
    <property type="entry name" value="Regulatory factor, effector binding domain"/>
    <property type="match status" value="1"/>
</dbReference>
<dbReference type="Proteomes" id="UP001166251">
    <property type="component" value="Unassembled WGS sequence"/>
</dbReference>